<name>C6CEV5_DICC1</name>
<dbReference type="KEGG" id="dze:Dd1591_1445"/>
<protein>
    <recommendedName>
        <fullName evidence="1">DUF3885 domain-containing protein</fullName>
    </recommendedName>
</protein>
<dbReference type="AlphaFoldDB" id="C6CEV5"/>
<reference evidence="2 3" key="1">
    <citation type="submission" date="2009-06" db="EMBL/GenBank/DDBJ databases">
        <title>Complete sequence of Dickeya zeae Ech1591.</title>
        <authorList>
            <consortium name="US DOE Joint Genome Institute"/>
            <person name="Lucas S."/>
            <person name="Copeland A."/>
            <person name="Lapidus A."/>
            <person name="Glavina del Rio T."/>
            <person name="Tice H."/>
            <person name="Bruce D."/>
            <person name="Goodwin L."/>
            <person name="Pitluck S."/>
            <person name="Chertkov O."/>
            <person name="Brettin T."/>
            <person name="Detter J.C."/>
            <person name="Han C."/>
            <person name="Larimer F."/>
            <person name="Land M."/>
            <person name="Hauser L."/>
            <person name="Kyrpides N."/>
            <person name="Ovchinnikova G."/>
            <person name="Balakrishnan V."/>
            <person name="Glasner J."/>
            <person name="Perna N.T."/>
        </authorList>
    </citation>
    <scope>NUCLEOTIDE SEQUENCE [LARGE SCALE GENOMIC DNA]</scope>
    <source>
        <strain evidence="2 3">Ech1591</strain>
    </source>
</reference>
<sequence length="118" mass="13872">MELLPAVQTEYWQEPVEQTGDDELEQGVWHHIAFRLQPEMLSSALWCALATDFPSIQPNPRALVYLVNEKHRVALFPYDDRGMDVIGDNHSLLSDLYQRFNHYLLEYDRPLMAQYYGE</sequence>
<dbReference type="Proteomes" id="UP000002735">
    <property type="component" value="Chromosome"/>
</dbReference>
<dbReference type="EMBL" id="CP001655">
    <property type="protein sequence ID" value="ACT06307.1"/>
    <property type="molecule type" value="Genomic_DNA"/>
</dbReference>
<dbReference type="eggNOG" id="ENOG50339U0">
    <property type="taxonomic scope" value="Bacteria"/>
</dbReference>
<accession>C6CEV5</accession>
<dbReference type="HOGENOM" id="CLU_2069361_0_0_6"/>
<organism evidence="2 3">
    <name type="scientific">Dickeya chrysanthemi (strain Ech1591)</name>
    <name type="common">Dickeya zeae (strain Ech1591)</name>
    <dbReference type="NCBI Taxonomy" id="561229"/>
    <lineage>
        <taxon>Bacteria</taxon>
        <taxon>Pseudomonadati</taxon>
        <taxon>Pseudomonadota</taxon>
        <taxon>Gammaproteobacteria</taxon>
        <taxon>Enterobacterales</taxon>
        <taxon>Pectobacteriaceae</taxon>
        <taxon>Dickeya</taxon>
    </lineage>
</organism>
<evidence type="ECO:0000259" key="1">
    <source>
        <dbReference type="Pfam" id="PF13021"/>
    </source>
</evidence>
<dbReference type="STRING" id="561229.Dd1591_1445"/>
<evidence type="ECO:0000313" key="3">
    <source>
        <dbReference type="Proteomes" id="UP000002735"/>
    </source>
</evidence>
<dbReference type="Pfam" id="PF13021">
    <property type="entry name" value="DUF3885"/>
    <property type="match status" value="1"/>
</dbReference>
<gene>
    <name evidence="2" type="ordered locus">Dd1591_1445</name>
</gene>
<dbReference type="InterPro" id="IPR024976">
    <property type="entry name" value="DUF3885"/>
</dbReference>
<evidence type="ECO:0000313" key="2">
    <source>
        <dbReference type="EMBL" id="ACT06307.1"/>
    </source>
</evidence>
<proteinExistence type="predicted"/>
<feature type="domain" description="DUF3885" evidence="1">
    <location>
        <begin position="9"/>
        <end position="108"/>
    </location>
</feature>